<sequence length="240" mass="27677">MVDTQGWCGYSVQGTQEKIMEETLQSVLLCSPGPHAFLLVIDVFSMYTEDDRRSMEKYLRVLGEKVWSYTIVLFTFGDKLENSTIERHIERGGESLQWLLEKCGNRFHVLNNRKGGSRSQVKKLLEKIERMVAENGGCYPSANTKQFSNEEMKQRIETLEEEMEISKILFACHWDKSQELSVILNRHSMEWNKPGLSEDWEMNGIRKRNNTCGADSGRGSLYSLQSIQECGSERDQDQQS</sequence>
<evidence type="ECO:0000259" key="5">
    <source>
        <dbReference type="PROSITE" id="PS51720"/>
    </source>
</evidence>
<dbReference type="OrthoDB" id="9982588at2759"/>
<comment type="similarity">
    <text evidence="1">Belongs to the TRAFAC class TrmE-Era-EngA-EngB-Septin-like GTPase superfamily. AIG1/Toc34/Toc159-like paraseptin GTPase family. IAN subfamily.</text>
</comment>
<feature type="coiled-coil region" evidence="4">
    <location>
        <begin position="142"/>
        <end position="169"/>
    </location>
</feature>
<evidence type="ECO:0000313" key="6">
    <source>
        <dbReference type="EMBL" id="KAG7491543.1"/>
    </source>
</evidence>
<dbReference type="Proteomes" id="UP001046870">
    <property type="component" value="Chromosome 1"/>
</dbReference>
<dbReference type="Pfam" id="PF04548">
    <property type="entry name" value="AIG1"/>
    <property type="match status" value="1"/>
</dbReference>
<dbReference type="InterPro" id="IPR027417">
    <property type="entry name" value="P-loop_NTPase"/>
</dbReference>
<dbReference type="SUPFAM" id="SSF52540">
    <property type="entry name" value="P-loop containing nucleoside triphosphate hydrolases"/>
    <property type="match status" value="1"/>
</dbReference>
<protein>
    <recommendedName>
        <fullName evidence="5">AIG1-type G domain-containing protein</fullName>
    </recommendedName>
</protein>
<dbReference type="PANTHER" id="PTHR10903:SF107">
    <property type="entry name" value="GTPASE IMAP FAMILY MEMBER 4-LIKE-RELATED"/>
    <property type="match status" value="1"/>
</dbReference>
<gene>
    <name evidence="6" type="ORF">MATL_G00004950</name>
</gene>
<comment type="caution">
    <text evidence="6">The sequence shown here is derived from an EMBL/GenBank/DDBJ whole genome shotgun (WGS) entry which is preliminary data.</text>
</comment>
<dbReference type="AlphaFoldDB" id="A0A9D3TKV9"/>
<dbReference type="PROSITE" id="PS51720">
    <property type="entry name" value="G_AIG1"/>
    <property type="match status" value="1"/>
</dbReference>
<dbReference type="EMBL" id="JAFDVH010000001">
    <property type="protein sequence ID" value="KAG7491543.1"/>
    <property type="molecule type" value="Genomic_DNA"/>
</dbReference>
<evidence type="ECO:0000256" key="2">
    <source>
        <dbReference type="ARBA" id="ARBA00022741"/>
    </source>
</evidence>
<keyword evidence="4" id="KW-0175">Coiled coil</keyword>
<proteinExistence type="inferred from homology"/>
<dbReference type="Gene3D" id="3.40.50.300">
    <property type="entry name" value="P-loop containing nucleotide triphosphate hydrolases"/>
    <property type="match status" value="1"/>
</dbReference>
<keyword evidence="7" id="KW-1185">Reference proteome</keyword>
<accession>A0A9D3TKV9</accession>
<evidence type="ECO:0000313" key="7">
    <source>
        <dbReference type="Proteomes" id="UP001046870"/>
    </source>
</evidence>
<evidence type="ECO:0000256" key="3">
    <source>
        <dbReference type="ARBA" id="ARBA00023134"/>
    </source>
</evidence>
<name>A0A9D3TKV9_MEGAT</name>
<dbReference type="InterPro" id="IPR045058">
    <property type="entry name" value="GIMA/IAN/Toc"/>
</dbReference>
<dbReference type="PANTHER" id="PTHR10903">
    <property type="entry name" value="GTPASE, IMAP FAMILY MEMBER-RELATED"/>
    <property type="match status" value="1"/>
</dbReference>
<evidence type="ECO:0000256" key="1">
    <source>
        <dbReference type="ARBA" id="ARBA00008535"/>
    </source>
</evidence>
<dbReference type="InterPro" id="IPR006703">
    <property type="entry name" value="G_AIG1"/>
</dbReference>
<keyword evidence="2" id="KW-0547">Nucleotide-binding</keyword>
<evidence type="ECO:0000256" key="4">
    <source>
        <dbReference type="SAM" id="Coils"/>
    </source>
</evidence>
<feature type="domain" description="AIG1-type G" evidence="5">
    <location>
        <begin position="1"/>
        <end position="148"/>
    </location>
</feature>
<organism evidence="6 7">
    <name type="scientific">Megalops atlanticus</name>
    <name type="common">Tarpon</name>
    <name type="synonym">Clupea gigantea</name>
    <dbReference type="NCBI Taxonomy" id="7932"/>
    <lineage>
        <taxon>Eukaryota</taxon>
        <taxon>Metazoa</taxon>
        <taxon>Chordata</taxon>
        <taxon>Craniata</taxon>
        <taxon>Vertebrata</taxon>
        <taxon>Euteleostomi</taxon>
        <taxon>Actinopterygii</taxon>
        <taxon>Neopterygii</taxon>
        <taxon>Teleostei</taxon>
        <taxon>Elopiformes</taxon>
        <taxon>Megalopidae</taxon>
        <taxon>Megalops</taxon>
    </lineage>
</organism>
<reference evidence="6" key="1">
    <citation type="submission" date="2021-01" db="EMBL/GenBank/DDBJ databases">
        <authorList>
            <person name="Zahm M."/>
            <person name="Roques C."/>
            <person name="Cabau C."/>
            <person name="Klopp C."/>
            <person name="Donnadieu C."/>
            <person name="Jouanno E."/>
            <person name="Lampietro C."/>
            <person name="Louis A."/>
            <person name="Herpin A."/>
            <person name="Echchiki A."/>
            <person name="Berthelot C."/>
            <person name="Parey E."/>
            <person name="Roest-Crollius H."/>
            <person name="Braasch I."/>
            <person name="Postlethwait J."/>
            <person name="Bobe J."/>
            <person name="Montfort J."/>
            <person name="Bouchez O."/>
            <person name="Begum T."/>
            <person name="Mejri S."/>
            <person name="Adams A."/>
            <person name="Chen W.-J."/>
            <person name="Guiguen Y."/>
        </authorList>
    </citation>
    <scope>NUCLEOTIDE SEQUENCE</scope>
    <source>
        <strain evidence="6">YG-15Mar2019-1</strain>
        <tissue evidence="6">Brain</tissue>
    </source>
</reference>
<dbReference type="GO" id="GO:0005525">
    <property type="term" value="F:GTP binding"/>
    <property type="evidence" value="ECO:0007669"/>
    <property type="project" value="UniProtKB-KW"/>
</dbReference>
<keyword evidence="3" id="KW-0342">GTP-binding</keyword>